<protein>
    <submittedName>
        <fullName evidence="4">Uncharacterized protein</fullName>
    </submittedName>
</protein>
<dbReference type="InterPro" id="IPR015943">
    <property type="entry name" value="WD40/YVTN_repeat-like_dom_sf"/>
</dbReference>
<accession>A0AAW0FG96</accession>
<evidence type="ECO:0000256" key="1">
    <source>
        <dbReference type="ARBA" id="ARBA00022574"/>
    </source>
</evidence>
<dbReference type="PROSITE" id="PS50294">
    <property type="entry name" value="WD_REPEATS_REGION"/>
    <property type="match status" value="1"/>
</dbReference>
<keyword evidence="2" id="KW-0677">Repeat</keyword>
<dbReference type="SUPFAM" id="SSF50978">
    <property type="entry name" value="WD40 repeat-like"/>
    <property type="match status" value="1"/>
</dbReference>
<evidence type="ECO:0000313" key="5">
    <source>
        <dbReference type="Proteomes" id="UP001385951"/>
    </source>
</evidence>
<dbReference type="Proteomes" id="UP001385951">
    <property type="component" value="Unassembled WGS sequence"/>
</dbReference>
<dbReference type="SMART" id="SM00320">
    <property type="entry name" value="WD40"/>
    <property type="match status" value="4"/>
</dbReference>
<dbReference type="PANTHER" id="PTHR44019">
    <property type="entry name" value="WD REPEAT-CONTAINING PROTEIN 55"/>
    <property type="match status" value="1"/>
</dbReference>
<dbReference type="Gene3D" id="2.130.10.10">
    <property type="entry name" value="YVTN repeat-like/Quinoprotein amine dehydrogenase"/>
    <property type="match status" value="3"/>
</dbReference>
<evidence type="ECO:0000313" key="4">
    <source>
        <dbReference type="EMBL" id="KAK7678125.1"/>
    </source>
</evidence>
<evidence type="ECO:0000256" key="2">
    <source>
        <dbReference type="ARBA" id="ARBA00022737"/>
    </source>
</evidence>
<dbReference type="InterPro" id="IPR036322">
    <property type="entry name" value="WD40_repeat_dom_sf"/>
</dbReference>
<dbReference type="EMBL" id="JASBNA010000077">
    <property type="protein sequence ID" value="KAK7678125.1"/>
    <property type="molecule type" value="Genomic_DNA"/>
</dbReference>
<dbReference type="PROSITE" id="PS50082">
    <property type="entry name" value="WD_REPEATS_2"/>
    <property type="match status" value="1"/>
</dbReference>
<dbReference type="InterPro" id="IPR001680">
    <property type="entry name" value="WD40_rpt"/>
</dbReference>
<gene>
    <name evidence="4" type="ORF">QCA50_018918</name>
</gene>
<keyword evidence="5" id="KW-1185">Reference proteome</keyword>
<dbReference type="Pfam" id="PF00400">
    <property type="entry name" value="WD40"/>
    <property type="match status" value="1"/>
</dbReference>
<dbReference type="InterPro" id="IPR050505">
    <property type="entry name" value="WDR55/POC1"/>
</dbReference>
<evidence type="ECO:0000256" key="3">
    <source>
        <dbReference type="PROSITE-ProRule" id="PRU00221"/>
    </source>
</evidence>
<dbReference type="AlphaFoldDB" id="A0AAW0FG96"/>
<feature type="repeat" description="WD" evidence="3">
    <location>
        <begin position="140"/>
        <end position="170"/>
    </location>
</feature>
<name>A0AAW0FG96_9APHY</name>
<organism evidence="4 5">
    <name type="scientific">Cerrena zonata</name>
    <dbReference type="NCBI Taxonomy" id="2478898"/>
    <lineage>
        <taxon>Eukaryota</taxon>
        <taxon>Fungi</taxon>
        <taxon>Dikarya</taxon>
        <taxon>Basidiomycota</taxon>
        <taxon>Agaricomycotina</taxon>
        <taxon>Agaricomycetes</taxon>
        <taxon>Polyporales</taxon>
        <taxon>Cerrenaceae</taxon>
        <taxon>Cerrena</taxon>
    </lineage>
</organism>
<keyword evidence="1 3" id="KW-0853">WD repeat</keyword>
<comment type="caution">
    <text evidence="4">The sequence shown here is derived from an EMBL/GenBank/DDBJ whole genome shotgun (WGS) entry which is preliminary data.</text>
</comment>
<dbReference type="PANTHER" id="PTHR44019:SF8">
    <property type="entry name" value="POC1 CENTRIOLAR PROTEIN HOMOLOG"/>
    <property type="match status" value="1"/>
</dbReference>
<reference evidence="4 5" key="1">
    <citation type="submission" date="2022-09" db="EMBL/GenBank/DDBJ databases">
        <authorList>
            <person name="Palmer J.M."/>
        </authorList>
    </citation>
    <scope>NUCLEOTIDE SEQUENCE [LARGE SCALE GENOMIC DNA]</scope>
    <source>
        <strain evidence="4 5">DSM 7382</strain>
    </source>
</reference>
<proteinExistence type="predicted"/>
<sequence>MTLVGRFDGGLDLCFMPTAQSRLLLVSHAGVSLYDFRSSEQVFGPYIANLGPSASRFWEATFSPDGSLIAASSKYTIQIFETESGKPYQDPIMAPDEFHQVTFLPDGKHIAAICGSSVYTWELCHGSQVSDQERFDRANTRGHFGDITSISFSPDGTKFLSSSEDGTVHVRSSTDCIILREYWPMEYQHAVTCVAFSADNKSIYLSLDDGTIQTSMGKVLYRPKDSGEIWQISKFYVHASLLSSEEHIIFSPFKLSKEAFVIRSSGNPDQDPHKICLDGDDFVVSNNGLLASFSDGLGKVTFVNLEGDHHPRSLLATKYNDLQYLFFSQMGEVLVSLGKYPTSFPPLYGIHVWDIRTARCLRILDLVRVSGSIHYAALDANLLALRLESCIMLYDIENGALVHTFNLWAPLNSTAYIDIRGSKLVSASMNHIIMWDLSALHIVGTIPHTDAANMPLSIHSSIAPQWSIQHENHRPTGWILGSNGERLLWIPDELRRYLDPPGSTHVIAHRQIKLPDFIPDLDWLKNYEGVGRFGME</sequence>